<evidence type="ECO:0000313" key="2">
    <source>
        <dbReference type="RefSeq" id="XP_060676314.1"/>
    </source>
</evidence>
<proteinExistence type="predicted"/>
<evidence type="ECO:0000313" key="1">
    <source>
        <dbReference type="Proteomes" id="UP001652623"/>
    </source>
</evidence>
<gene>
    <name evidence="2" type="primary">LOC112493097</name>
</gene>
<dbReference type="PANTHER" id="PTHR24121:SF15">
    <property type="entry name" value="ANKYRIN REPEAT PROTEIN"/>
    <property type="match status" value="1"/>
</dbReference>
<reference evidence="2" key="1">
    <citation type="submission" date="2025-08" db="UniProtKB">
        <authorList>
            <consortium name="RefSeq"/>
        </authorList>
    </citation>
    <scope>IDENTIFICATION</scope>
    <source>
        <tissue evidence="2">Seedling</tissue>
    </source>
</reference>
<name>A0ABM4AHV4_ZIZJJ</name>
<protein>
    <submittedName>
        <fullName evidence="2">Uncharacterized protein LOC112493097</fullName>
    </submittedName>
</protein>
<accession>A0ABM4AHV4</accession>
<dbReference type="InterPro" id="IPR002110">
    <property type="entry name" value="Ankyrin_rpt"/>
</dbReference>
<dbReference type="SUPFAM" id="SSF48403">
    <property type="entry name" value="Ankyrin repeat"/>
    <property type="match status" value="1"/>
</dbReference>
<dbReference type="InterPro" id="IPR036770">
    <property type="entry name" value="Ankyrin_rpt-contain_sf"/>
</dbReference>
<dbReference type="PANTHER" id="PTHR24121">
    <property type="entry name" value="NO MECHANORECEPTOR POTENTIAL C, ISOFORM D-RELATED"/>
    <property type="match status" value="1"/>
</dbReference>
<dbReference type="SMART" id="SM00248">
    <property type="entry name" value="ANK"/>
    <property type="match status" value="4"/>
</dbReference>
<sequence length="260" mass="29043">MSSSSLVVEIESLESLEILENLEKLFEMTLRGKWEEVVKIYENDPSTHKARITQTGRTALHAAVIQNEKEIVSKLVKVIMKEDREALGVQNDAGYTALHHAASVGSVGMCKCIAKDYPQLIGVKTNRSKTPLYIAVLNGKKDAFSYLHSLCLSSESMASCYSYAKRDRDGTTILHAAIRREHFDLGYLIIHMYEDLVNSVNNKGLTPIHFLASHSSAFKSGSKLGLWKGLIYKCIVVDELKLDPSNPHSDDRKNGVQNYK</sequence>
<organism evidence="1 2">
    <name type="scientific">Ziziphus jujuba</name>
    <name type="common">Chinese jujube</name>
    <name type="synonym">Ziziphus sativa</name>
    <dbReference type="NCBI Taxonomy" id="326968"/>
    <lineage>
        <taxon>Eukaryota</taxon>
        <taxon>Viridiplantae</taxon>
        <taxon>Streptophyta</taxon>
        <taxon>Embryophyta</taxon>
        <taxon>Tracheophyta</taxon>
        <taxon>Spermatophyta</taxon>
        <taxon>Magnoliopsida</taxon>
        <taxon>eudicotyledons</taxon>
        <taxon>Gunneridae</taxon>
        <taxon>Pentapetalae</taxon>
        <taxon>rosids</taxon>
        <taxon>fabids</taxon>
        <taxon>Rosales</taxon>
        <taxon>Rhamnaceae</taxon>
        <taxon>Paliureae</taxon>
        <taxon>Ziziphus</taxon>
    </lineage>
</organism>
<dbReference type="Gene3D" id="1.25.40.20">
    <property type="entry name" value="Ankyrin repeat-containing domain"/>
    <property type="match status" value="2"/>
</dbReference>
<dbReference type="Proteomes" id="UP001652623">
    <property type="component" value="Chromosome 9"/>
</dbReference>
<keyword evidence="1" id="KW-1185">Reference proteome</keyword>
<dbReference type="GeneID" id="112493097"/>
<dbReference type="Pfam" id="PF12796">
    <property type="entry name" value="Ank_2"/>
    <property type="match status" value="1"/>
</dbReference>
<dbReference type="RefSeq" id="XP_060676314.1">
    <property type="nucleotide sequence ID" value="XM_060820331.1"/>
</dbReference>